<accession>A0A0N5A521</accession>
<dbReference type="InterPro" id="IPR055938">
    <property type="entry name" value="DUF7516"/>
</dbReference>
<evidence type="ECO:0000313" key="2">
    <source>
        <dbReference type="Proteomes" id="UP000038045"/>
    </source>
</evidence>
<sequence length="543" mass="63279">MSNEFQINDTMDDFLSIDNSVFSNESPSTSGISDFEDSDKCELNSNNVDREEYYKKNGKKIHEFVFYLSDAGPTKKLWNIDENLDEEVDNNMINGADDSYHSMKTDPNIIVPLKLLSSDKEDVDESCISSSMDIYEGCYIDNDESSSVEEDTNVGVVNNNNIHRNDENLKYLTNLDHLGIDIRSKLNPTLEEIKKIEIKNKDFESTLVIEQDPIPLSILYELSHVDDHAKDVLLDQLAQMIYALSYVIKGTGSLIVQRYESFFCNLYHVDCKTFKQWTGGYTFIDFMKSTYCHAYFKVTYDQFNDVYNVDFNEKDKGFAKLGNEMVAVRIASAEMRRKQLIGYDKKLKYIEDREEVFDEKLKWLNLLRFAPSKEVTLEELQLNFEKVYKKKLDPKYLKKIFIRSTLSKVIKHNFHDELMFVEKNNKTYIKIICDINEAIKTIKSKIAYINSEEYKKAKQLKEKHIKGEIEIPLPQRKKKTQIWSDVEKALESFNGLDIPELHEENEAEKKNRKLFVNRVRVKTKVNYVNNIDGSASEDDSDNE</sequence>
<reference evidence="3" key="1">
    <citation type="submission" date="2017-02" db="UniProtKB">
        <authorList>
            <consortium name="WormBaseParasite"/>
        </authorList>
    </citation>
    <scope>IDENTIFICATION</scope>
</reference>
<evidence type="ECO:0000259" key="1">
    <source>
        <dbReference type="Pfam" id="PF24360"/>
    </source>
</evidence>
<protein>
    <submittedName>
        <fullName evidence="3">RING-type domain-containing protein</fullName>
    </submittedName>
</protein>
<feature type="domain" description="DUF7516" evidence="1">
    <location>
        <begin position="372"/>
        <end position="427"/>
    </location>
</feature>
<evidence type="ECO:0000313" key="3">
    <source>
        <dbReference type="WBParaSite" id="PTRK_0001680500.1"/>
    </source>
</evidence>
<dbReference type="Pfam" id="PF24360">
    <property type="entry name" value="DUF7516"/>
    <property type="match status" value="1"/>
</dbReference>
<organism evidence="2 3">
    <name type="scientific">Parastrongyloides trichosuri</name>
    <name type="common">Possum-specific nematode worm</name>
    <dbReference type="NCBI Taxonomy" id="131310"/>
    <lineage>
        <taxon>Eukaryota</taxon>
        <taxon>Metazoa</taxon>
        <taxon>Ecdysozoa</taxon>
        <taxon>Nematoda</taxon>
        <taxon>Chromadorea</taxon>
        <taxon>Rhabditida</taxon>
        <taxon>Tylenchina</taxon>
        <taxon>Panagrolaimomorpha</taxon>
        <taxon>Strongyloidoidea</taxon>
        <taxon>Strongyloididae</taxon>
        <taxon>Parastrongyloides</taxon>
    </lineage>
</organism>
<dbReference type="Proteomes" id="UP000038045">
    <property type="component" value="Unplaced"/>
</dbReference>
<keyword evidence="2" id="KW-1185">Reference proteome</keyword>
<dbReference type="AlphaFoldDB" id="A0A0N5A521"/>
<dbReference type="WBParaSite" id="PTRK_0001680500.1">
    <property type="protein sequence ID" value="PTRK_0001680500.1"/>
    <property type="gene ID" value="PTRK_0001680500"/>
</dbReference>
<proteinExistence type="predicted"/>
<name>A0A0N5A521_PARTI</name>